<organism evidence="1 2">
    <name type="scientific">Catharanthus roseus</name>
    <name type="common">Madagascar periwinkle</name>
    <name type="synonym">Vinca rosea</name>
    <dbReference type="NCBI Taxonomy" id="4058"/>
    <lineage>
        <taxon>Eukaryota</taxon>
        <taxon>Viridiplantae</taxon>
        <taxon>Streptophyta</taxon>
        <taxon>Embryophyta</taxon>
        <taxon>Tracheophyta</taxon>
        <taxon>Spermatophyta</taxon>
        <taxon>Magnoliopsida</taxon>
        <taxon>eudicotyledons</taxon>
        <taxon>Gunneridae</taxon>
        <taxon>Pentapetalae</taxon>
        <taxon>asterids</taxon>
        <taxon>lamiids</taxon>
        <taxon>Gentianales</taxon>
        <taxon>Apocynaceae</taxon>
        <taxon>Rauvolfioideae</taxon>
        <taxon>Vinceae</taxon>
        <taxon>Catharanthinae</taxon>
        <taxon>Catharanthus</taxon>
    </lineage>
</organism>
<keyword evidence="2" id="KW-1185">Reference proteome</keyword>
<gene>
    <name evidence="1" type="ORF">M9H77_30489</name>
</gene>
<evidence type="ECO:0000313" key="1">
    <source>
        <dbReference type="EMBL" id="KAI5653302.1"/>
    </source>
</evidence>
<comment type="caution">
    <text evidence="1">The sequence shown here is derived from an EMBL/GenBank/DDBJ whole genome shotgun (WGS) entry which is preliminary data.</text>
</comment>
<dbReference type="EMBL" id="CM044707">
    <property type="protein sequence ID" value="KAI5653302.1"/>
    <property type="molecule type" value="Genomic_DNA"/>
</dbReference>
<accession>A0ACB9ZYQ1</accession>
<reference evidence="2" key="1">
    <citation type="journal article" date="2023" name="Nat. Plants">
        <title>Single-cell RNA sequencing provides a high-resolution roadmap for understanding the multicellular compartmentation of specialized metabolism.</title>
        <authorList>
            <person name="Sun S."/>
            <person name="Shen X."/>
            <person name="Li Y."/>
            <person name="Li Y."/>
            <person name="Wang S."/>
            <person name="Li R."/>
            <person name="Zhang H."/>
            <person name="Shen G."/>
            <person name="Guo B."/>
            <person name="Wei J."/>
            <person name="Xu J."/>
            <person name="St-Pierre B."/>
            <person name="Chen S."/>
            <person name="Sun C."/>
        </authorList>
    </citation>
    <scope>NUCLEOTIDE SEQUENCE [LARGE SCALE GENOMIC DNA]</scope>
</reference>
<evidence type="ECO:0000313" key="2">
    <source>
        <dbReference type="Proteomes" id="UP001060085"/>
    </source>
</evidence>
<sequence>MLDMLLGNKGLYFFTDKNEEYDIPSLIDINVVGFPPFGITCNINSPSLNASVFAHSHSPTHVSLANTVEYPTRLIKNPSKLKQQVRQMGSSTPLVPKEPLTSIVNKIAAFLSLKRRLPELASQMALKDSSPSGRSIGRLVQERIDFWKETGTLPISTGKRLRGIGQGYCAFEAYCWLIWYDCNKHYFEGRCSCGPLLPPKPSTMLLNMQVSMITFLNYAPRYWDPGT</sequence>
<protein>
    <submittedName>
        <fullName evidence="1">Uncharacterized protein</fullName>
    </submittedName>
</protein>
<name>A0ACB9ZYQ1_CATRO</name>
<proteinExistence type="predicted"/>
<dbReference type="Proteomes" id="UP001060085">
    <property type="component" value="Linkage Group LG07"/>
</dbReference>